<comment type="caution">
    <text evidence="2">The sequence shown here is derived from an EMBL/GenBank/DDBJ whole genome shotgun (WGS) entry which is preliminary data.</text>
</comment>
<evidence type="ECO:0000313" key="3">
    <source>
        <dbReference type="Proteomes" id="UP001178277"/>
    </source>
</evidence>
<keyword evidence="1" id="KW-1133">Transmembrane helix</keyword>
<feature type="transmembrane region" description="Helical" evidence="1">
    <location>
        <begin position="96"/>
        <end position="114"/>
    </location>
</feature>
<evidence type="ECO:0000256" key="1">
    <source>
        <dbReference type="SAM" id="Phobius"/>
    </source>
</evidence>
<feature type="transmembrane region" description="Helical" evidence="1">
    <location>
        <begin position="120"/>
        <end position="142"/>
    </location>
</feature>
<keyword evidence="1" id="KW-0812">Transmembrane</keyword>
<dbReference type="InterPro" id="IPR025912">
    <property type="entry name" value="YrvL"/>
</dbReference>
<sequence>MPENKNDSFRNMNIKEKMATVTGLAFLITLVVGFVLGLYFFGLAGVFELFGVQYESIWSLIVFVVSFFTLGIIVELFSKAIFKLSVRNITGKIKVFFIRISFEGISNWLVLFAVDEFMKSITISLKTEIIIALLLAIIEIVFDDDKEIS</sequence>
<name>A0AA90NYP3_9BACI</name>
<feature type="transmembrane region" description="Helical" evidence="1">
    <location>
        <begin position="56"/>
        <end position="76"/>
    </location>
</feature>
<reference evidence="2" key="1">
    <citation type="submission" date="2023-07" db="EMBL/GenBank/DDBJ databases">
        <title>Murine gut Bacillus species.</title>
        <authorList>
            <person name="Gutman E."/>
            <person name="Hashuel R."/>
            <person name="Litvak Y."/>
        </authorList>
    </citation>
    <scope>NUCLEOTIDE SEQUENCE</scope>
    <source>
        <strain evidence="2">RU283</strain>
    </source>
</reference>
<dbReference type="Proteomes" id="UP001178277">
    <property type="component" value="Unassembled WGS sequence"/>
</dbReference>
<dbReference type="EMBL" id="JAUUTP010000054">
    <property type="protein sequence ID" value="MDP1421878.1"/>
    <property type="molecule type" value="Genomic_DNA"/>
</dbReference>
<feature type="transmembrane region" description="Helical" evidence="1">
    <location>
        <begin position="21"/>
        <end position="44"/>
    </location>
</feature>
<keyword evidence="1" id="KW-0472">Membrane</keyword>
<gene>
    <name evidence="2" type="ORF">Q8G35_26855</name>
</gene>
<dbReference type="Pfam" id="PF14184">
    <property type="entry name" value="YrvL"/>
    <property type="match status" value="1"/>
</dbReference>
<accession>A0AA90NYP3</accession>
<protein>
    <submittedName>
        <fullName evidence="2">YrvL family regulatory protein</fullName>
    </submittedName>
</protein>
<organism evidence="2 3">
    <name type="scientific">Peribacillus simplex</name>
    <dbReference type="NCBI Taxonomy" id="1478"/>
    <lineage>
        <taxon>Bacteria</taxon>
        <taxon>Bacillati</taxon>
        <taxon>Bacillota</taxon>
        <taxon>Bacilli</taxon>
        <taxon>Bacillales</taxon>
        <taxon>Bacillaceae</taxon>
        <taxon>Peribacillus</taxon>
    </lineage>
</organism>
<dbReference type="AlphaFoldDB" id="A0AA90NYP3"/>
<proteinExistence type="predicted"/>
<evidence type="ECO:0000313" key="2">
    <source>
        <dbReference type="EMBL" id="MDP1421878.1"/>
    </source>
</evidence>
<dbReference type="RefSeq" id="WP_305162856.1">
    <property type="nucleotide sequence ID" value="NZ_JAUUTP010000054.1"/>
</dbReference>